<evidence type="ECO:0000313" key="1">
    <source>
        <dbReference type="EMBL" id="SMH71329.1"/>
    </source>
</evidence>
<sequence length="66" mass="7084">MYKYRSVAILHMVGPQDGGFGFDGAPKYSSLDGKNAICVQCQAGQHSKCLAKIDQGILCDCELCLS</sequence>
<protein>
    <submittedName>
        <fullName evidence="1">Uncharacterized protein</fullName>
    </submittedName>
</protein>
<organism evidence="1 2">
    <name type="scientific">Candidatus Nitrosotalea okcheonensis</name>
    <dbReference type="NCBI Taxonomy" id="1903276"/>
    <lineage>
        <taxon>Archaea</taxon>
        <taxon>Nitrososphaerota</taxon>
        <taxon>Nitrososphaeria</taxon>
        <taxon>Nitrosotaleales</taxon>
        <taxon>Nitrosotaleaceae</taxon>
        <taxon>Nitrosotalea</taxon>
    </lineage>
</organism>
<dbReference type="EMBL" id="LT841358">
    <property type="protein sequence ID" value="SMH71329.1"/>
    <property type="molecule type" value="Genomic_DNA"/>
</dbReference>
<gene>
    <name evidence="1" type="ORF">NCS_11136</name>
</gene>
<name>A0A2H1FF76_9ARCH</name>
<dbReference type="AlphaFoldDB" id="A0A2H1FF76"/>
<keyword evidence="2" id="KW-1185">Reference proteome</keyword>
<accession>A0A2H1FF76</accession>
<evidence type="ECO:0000313" key="2">
    <source>
        <dbReference type="Proteomes" id="UP000230607"/>
    </source>
</evidence>
<reference evidence="2" key="1">
    <citation type="submission" date="2017-03" db="EMBL/GenBank/DDBJ databases">
        <authorList>
            <person name="Herbold C."/>
        </authorList>
    </citation>
    <scope>NUCLEOTIDE SEQUENCE [LARGE SCALE GENOMIC DNA]</scope>
</reference>
<dbReference type="Proteomes" id="UP000230607">
    <property type="component" value="Chromosome 1"/>
</dbReference>
<proteinExistence type="predicted"/>